<accession>A0A386PMK7</accession>
<keyword evidence="5" id="KW-0732">Signal</keyword>
<evidence type="ECO:0000256" key="5">
    <source>
        <dbReference type="SAM" id="SignalP"/>
    </source>
</evidence>
<evidence type="ECO:0000256" key="1">
    <source>
        <dbReference type="ARBA" id="ARBA00010700"/>
    </source>
</evidence>
<protein>
    <recommendedName>
        <fullName evidence="2">Protein BptA</fullName>
    </recommendedName>
    <alternativeName>
        <fullName evidence="4">Borrelial persistence in ticks protein A</fullName>
    </alternativeName>
</protein>
<gene>
    <name evidence="6" type="ORF">DB313_04765</name>
</gene>
<comment type="similarity">
    <text evidence="1">Belongs to the BptA family.</text>
</comment>
<organism evidence="6 7">
    <name type="scientific">Borrelia turcica IST7</name>
    <dbReference type="NCBI Taxonomy" id="1104446"/>
    <lineage>
        <taxon>Bacteria</taxon>
        <taxon>Pseudomonadati</taxon>
        <taxon>Spirochaetota</taxon>
        <taxon>Spirochaetia</taxon>
        <taxon>Spirochaetales</taxon>
        <taxon>Borreliaceae</taxon>
        <taxon>Borrelia</taxon>
    </lineage>
</organism>
<dbReference type="Pfam" id="PF17044">
    <property type="entry name" value="BPTA"/>
    <property type="match status" value="1"/>
</dbReference>
<evidence type="ECO:0000256" key="4">
    <source>
        <dbReference type="ARBA" id="ARBA00031297"/>
    </source>
</evidence>
<keyword evidence="6" id="KW-0614">Plasmid</keyword>
<dbReference type="InterPro" id="IPR031471">
    <property type="entry name" value="BptA"/>
</dbReference>
<dbReference type="KEGG" id="btur:DB313_04765"/>
<evidence type="ECO:0000313" key="7">
    <source>
        <dbReference type="Proteomes" id="UP000275571"/>
    </source>
</evidence>
<evidence type="ECO:0000313" key="6">
    <source>
        <dbReference type="EMBL" id="AYE36814.1"/>
    </source>
</evidence>
<dbReference type="OrthoDB" id="351060at2"/>
<keyword evidence="3" id="KW-0843">Virulence</keyword>
<geneLocation type="plasmid" evidence="6 7">
    <name>lp129</name>
</geneLocation>
<feature type="signal peptide" evidence="5">
    <location>
        <begin position="1"/>
        <end position="22"/>
    </location>
</feature>
<name>A0A386PMK7_9SPIR</name>
<dbReference type="AlphaFoldDB" id="A0A386PMK7"/>
<dbReference type="EMBL" id="CP028885">
    <property type="protein sequence ID" value="AYE36814.1"/>
    <property type="molecule type" value="Genomic_DNA"/>
</dbReference>
<dbReference type="Proteomes" id="UP000275571">
    <property type="component" value="Plasmid lp129"/>
</dbReference>
<evidence type="ECO:0000256" key="3">
    <source>
        <dbReference type="ARBA" id="ARBA00023026"/>
    </source>
</evidence>
<reference evidence="6 7" key="1">
    <citation type="journal article" date="2018" name="Infect. Genet. Evol.">
        <title>Genome-wide analysis of Borrelia turcica and 'Candidatus Borrelia tachyglossi' shows relapsing fever-like genomes with unique genomic links to Lyme disease Borrelia.</title>
        <authorList>
            <person name="Gofton A.W."/>
            <person name="Margos G."/>
            <person name="Fingerle V."/>
            <person name="Hepner S."/>
            <person name="Loh S.M."/>
            <person name="Ryan U."/>
            <person name="Irwin P."/>
            <person name="Oskam C.L."/>
        </authorList>
    </citation>
    <scope>NUCLEOTIDE SEQUENCE [LARGE SCALE GENOMIC DNA]</scope>
    <source>
        <strain evidence="6 7">IST7</strain>
        <plasmid evidence="6">lp129</plasmid>
    </source>
</reference>
<evidence type="ECO:0000256" key="2">
    <source>
        <dbReference type="ARBA" id="ARBA00018692"/>
    </source>
</evidence>
<feature type="chain" id="PRO_5017481161" description="Protein BptA" evidence="5">
    <location>
        <begin position="23"/>
        <end position="195"/>
    </location>
</feature>
<dbReference type="RefSeq" id="WP_120104733.1">
    <property type="nucleotide sequence ID" value="NZ_CP028885.1"/>
</dbReference>
<proteinExistence type="inferred from homology"/>
<keyword evidence="7" id="KW-1185">Reference proteome</keyword>
<sequence>MRFVSIIFRMLLLCASSLSLLSAGVLESCGEYVCSKTYEQKFGDDSRIRSVLFQREILKKDSEGYLSSEESYRKALDESFPYYHFKFTILGEKRMLNFKNVIFDGVEAEMSMFDITEPSVQLARIKDFHIEPVENNKKLLGLLFPVEVRNNLVVYLRREFVDKLKQKDKLKITLIAHDDSEYVVEMSNILKEYDF</sequence>